<dbReference type="InParanoid" id="A0A423PEW7"/>
<organism evidence="2 3">
    <name type="scientific">Salinisphaera japonica YTM-1</name>
    <dbReference type="NCBI Taxonomy" id="1209778"/>
    <lineage>
        <taxon>Bacteria</taxon>
        <taxon>Pseudomonadati</taxon>
        <taxon>Pseudomonadota</taxon>
        <taxon>Gammaproteobacteria</taxon>
        <taxon>Salinisphaerales</taxon>
        <taxon>Salinisphaeraceae</taxon>
        <taxon>Salinisphaera</taxon>
    </lineage>
</organism>
<proteinExistence type="predicted"/>
<accession>A0A423PEW7</accession>
<evidence type="ECO:0000256" key="1">
    <source>
        <dbReference type="SAM" id="Phobius"/>
    </source>
</evidence>
<dbReference type="EMBL" id="AYKG01000068">
    <property type="protein sequence ID" value="ROO24110.1"/>
    <property type="molecule type" value="Genomic_DNA"/>
</dbReference>
<reference evidence="2 3" key="1">
    <citation type="submission" date="2013-10" db="EMBL/GenBank/DDBJ databases">
        <title>Salinisphaera japonica YTM-1 Genome Sequencing.</title>
        <authorList>
            <person name="Lai Q."/>
            <person name="Li C."/>
            <person name="Shao Z."/>
        </authorList>
    </citation>
    <scope>NUCLEOTIDE SEQUENCE [LARGE SCALE GENOMIC DNA]</scope>
    <source>
        <strain evidence="2 3">YTM-1</strain>
    </source>
</reference>
<comment type="caution">
    <text evidence="2">The sequence shown here is derived from an EMBL/GenBank/DDBJ whole genome shotgun (WGS) entry which is preliminary data.</text>
</comment>
<feature type="transmembrane region" description="Helical" evidence="1">
    <location>
        <begin position="183"/>
        <end position="204"/>
    </location>
</feature>
<protein>
    <submittedName>
        <fullName evidence="2">Membrane protein</fullName>
    </submittedName>
</protein>
<keyword evidence="1" id="KW-0472">Membrane</keyword>
<evidence type="ECO:0000313" key="2">
    <source>
        <dbReference type="EMBL" id="ROO24110.1"/>
    </source>
</evidence>
<keyword evidence="3" id="KW-1185">Reference proteome</keyword>
<feature type="transmembrane region" description="Helical" evidence="1">
    <location>
        <begin position="20"/>
        <end position="42"/>
    </location>
</feature>
<keyword evidence="1" id="KW-1133">Transmembrane helix</keyword>
<dbReference type="InterPro" id="IPR022266">
    <property type="entry name" value="DtrJ-like"/>
</dbReference>
<evidence type="ECO:0000313" key="3">
    <source>
        <dbReference type="Proteomes" id="UP000285310"/>
    </source>
</evidence>
<dbReference type="Pfam" id="PF14348">
    <property type="entry name" value="DtrJ-like"/>
    <property type="match status" value="1"/>
</dbReference>
<name>A0A423PEW7_9GAMM</name>
<feature type="transmembrane region" description="Helical" evidence="1">
    <location>
        <begin position="210"/>
        <end position="229"/>
    </location>
</feature>
<dbReference type="Proteomes" id="UP000285310">
    <property type="component" value="Unassembled WGS sequence"/>
</dbReference>
<feature type="transmembrane region" description="Helical" evidence="1">
    <location>
        <begin position="140"/>
        <end position="163"/>
    </location>
</feature>
<dbReference type="NCBIfam" id="TIGR03747">
    <property type="entry name" value="conj_TIGR03747"/>
    <property type="match status" value="1"/>
</dbReference>
<dbReference type="AlphaFoldDB" id="A0A423PEW7"/>
<sequence>MMTTSRESHPAKKRPTWFGWAVGLPFRIVAVVVVSILTSIAVEWVGIYGGWWAQPGAGHAQGVLTHELGWIDTQFTRSLIFSHPVEMARTVITTVYDAVFVWTGIAPWLGAHTSSGGVSQTIATYGQAGIDVSLVVLVRVFILTLTVPLFVMAAAVGIVDGLVRRDLRKFGAGRESAFIYHHAKRLTGPVFILGWLIYLSVPFSVNPNTFLVPCAALFGLLISVTTGSFKKYL</sequence>
<gene>
    <name evidence="2" type="ORF">SAJA_14660</name>
</gene>
<keyword evidence="1" id="KW-0812">Transmembrane</keyword>